<dbReference type="GeneID" id="63738767"/>
<keyword evidence="3" id="KW-1185">Reference proteome</keyword>
<dbReference type="HOGENOM" id="CLU_1993128_0_0_1"/>
<gene>
    <name evidence="2" type="ORF">MAM_04312</name>
</gene>
<organism evidence="2 3">
    <name type="scientific">Metarhizium album (strain ARSEF 1941)</name>
    <dbReference type="NCBI Taxonomy" id="1081103"/>
    <lineage>
        <taxon>Eukaryota</taxon>
        <taxon>Fungi</taxon>
        <taxon>Dikarya</taxon>
        <taxon>Ascomycota</taxon>
        <taxon>Pezizomycotina</taxon>
        <taxon>Sordariomycetes</taxon>
        <taxon>Hypocreomycetidae</taxon>
        <taxon>Hypocreales</taxon>
        <taxon>Clavicipitaceae</taxon>
        <taxon>Metarhizium</taxon>
    </lineage>
</organism>
<evidence type="ECO:0000313" key="3">
    <source>
        <dbReference type="Proteomes" id="UP000030816"/>
    </source>
</evidence>
<sequence length="125" mass="13167">MVYWFMRTDLGLIDSTESEPSESPTETALAGPGPVAENKAWIAGAVIGPVVLALALALVLGCVFYFRPWAKKMKKAREGAANTDTPPPEAWGFSVPGEHAAHEYHGPVPSSGFQIAPGYAGAELA</sequence>
<dbReference type="AlphaFoldDB" id="A0A0B2WV17"/>
<accession>A0A0B2WV17</accession>
<comment type="caution">
    <text evidence="2">The sequence shown here is derived from an EMBL/GenBank/DDBJ whole genome shotgun (WGS) entry which is preliminary data.</text>
</comment>
<dbReference type="Proteomes" id="UP000030816">
    <property type="component" value="Unassembled WGS sequence"/>
</dbReference>
<dbReference type="RefSeq" id="XP_040678989.1">
    <property type="nucleotide sequence ID" value="XM_040823110.1"/>
</dbReference>
<keyword evidence="1" id="KW-0812">Transmembrane</keyword>
<keyword evidence="1" id="KW-1133">Transmembrane helix</keyword>
<keyword evidence="1" id="KW-0472">Membrane</keyword>
<name>A0A0B2WV17_METAS</name>
<proteinExistence type="predicted"/>
<evidence type="ECO:0000313" key="2">
    <source>
        <dbReference type="EMBL" id="KHN97923.1"/>
    </source>
</evidence>
<feature type="transmembrane region" description="Helical" evidence="1">
    <location>
        <begin position="41"/>
        <end position="66"/>
    </location>
</feature>
<dbReference type="EMBL" id="AZHE01000009">
    <property type="protein sequence ID" value="KHN97923.1"/>
    <property type="molecule type" value="Genomic_DNA"/>
</dbReference>
<reference evidence="2 3" key="1">
    <citation type="journal article" date="2014" name="Proc. Natl. Acad. Sci. U.S.A.">
        <title>Trajectory and genomic determinants of fungal-pathogen speciation and host adaptation.</title>
        <authorList>
            <person name="Hu X."/>
            <person name="Xiao G."/>
            <person name="Zheng P."/>
            <person name="Shang Y."/>
            <person name="Su Y."/>
            <person name="Zhang X."/>
            <person name="Liu X."/>
            <person name="Zhan S."/>
            <person name="St Leger R.J."/>
            <person name="Wang C."/>
        </authorList>
    </citation>
    <scope>NUCLEOTIDE SEQUENCE [LARGE SCALE GENOMIC DNA]</scope>
    <source>
        <strain evidence="2 3">ARSEF 1941</strain>
    </source>
</reference>
<protein>
    <submittedName>
        <fullName evidence="2">Uncharacterized protein</fullName>
    </submittedName>
</protein>
<evidence type="ECO:0000256" key="1">
    <source>
        <dbReference type="SAM" id="Phobius"/>
    </source>
</evidence>